<keyword evidence="4" id="KW-1185">Reference proteome</keyword>
<reference evidence="3" key="1">
    <citation type="submission" date="2019-05" db="EMBL/GenBank/DDBJ databases">
        <title>Annotation for the trematode Fasciolopsis buski.</title>
        <authorList>
            <person name="Choi Y.-J."/>
        </authorList>
    </citation>
    <scope>NUCLEOTIDE SEQUENCE</scope>
    <source>
        <strain evidence="3">HT</strain>
        <tissue evidence="3">Whole worm</tissue>
    </source>
</reference>
<dbReference type="Pfam" id="PF07690">
    <property type="entry name" value="MFS_1"/>
    <property type="match status" value="1"/>
</dbReference>
<gene>
    <name evidence="3" type="ORF">FBUS_00823</name>
</gene>
<dbReference type="SUPFAM" id="SSF103473">
    <property type="entry name" value="MFS general substrate transporter"/>
    <property type="match status" value="1"/>
</dbReference>
<comment type="caution">
    <text evidence="3">The sequence shown here is derived from an EMBL/GenBank/DDBJ whole genome shotgun (WGS) entry which is preliminary data.</text>
</comment>
<feature type="compositionally biased region" description="Polar residues" evidence="1">
    <location>
        <begin position="150"/>
        <end position="167"/>
    </location>
</feature>
<feature type="non-terminal residue" evidence="3">
    <location>
        <position position="1"/>
    </location>
</feature>
<dbReference type="EMBL" id="LUCM01011519">
    <property type="protein sequence ID" value="KAA0183875.1"/>
    <property type="molecule type" value="Genomic_DNA"/>
</dbReference>
<feature type="region of interest" description="Disordered" evidence="1">
    <location>
        <begin position="148"/>
        <end position="172"/>
    </location>
</feature>
<keyword evidence="2" id="KW-0472">Membrane</keyword>
<sequence>TFCMPPKALRVVFFATRAVAAAGNNATTIYLTGLYAPHVRSFAFGVMSTFYRIGVLTAPFLGQVFLQRVSALGAVLIFCSLAVMGFVLSVLLPHAEDPRQDQMKSGKRIFRNVFKTRAPMTISAASTAASGMPEFRVATIDVDEEREYRQQTGSFGAQTEVSPADENTTAHKRVSFAVPVDAPERQ</sequence>
<feature type="transmembrane region" description="Helical" evidence="2">
    <location>
        <begin position="69"/>
        <end position="92"/>
    </location>
</feature>
<name>A0A8E0RIY8_9TREM</name>
<dbReference type="Proteomes" id="UP000728185">
    <property type="component" value="Unassembled WGS sequence"/>
</dbReference>
<keyword evidence="2" id="KW-0812">Transmembrane</keyword>
<proteinExistence type="predicted"/>
<protein>
    <submittedName>
        <fullName evidence="3">Synaptic vesicle 2 protein</fullName>
    </submittedName>
</protein>
<dbReference type="InterPro" id="IPR036259">
    <property type="entry name" value="MFS_trans_sf"/>
</dbReference>
<dbReference type="AlphaFoldDB" id="A0A8E0RIY8"/>
<accession>A0A8E0RIY8</accession>
<feature type="transmembrane region" description="Helical" evidence="2">
    <location>
        <begin position="12"/>
        <end position="36"/>
    </location>
</feature>
<evidence type="ECO:0000256" key="1">
    <source>
        <dbReference type="SAM" id="MobiDB-lite"/>
    </source>
</evidence>
<evidence type="ECO:0000313" key="3">
    <source>
        <dbReference type="EMBL" id="KAA0183875.1"/>
    </source>
</evidence>
<evidence type="ECO:0000256" key="2">
    <source>
        <dbReference type="SAM" id="Phobius"/>
    </source>
</evidence>
<dbReference type="OrthoDB" id="4139357at2759"/>
<dbReference type="GO" id="GO:0022857">
    <property type="term" value="F:transmembrane transporter activity"/>
    <property type="evidence" value="ECO:0007669"/>
    <property type="project" value="InterPro"/>
</dbReference>
<organism evidence="3 4">
    <name type="scientific">Fasciolopsis buskii</name>
    <dbReference type="NCBI Taxonomy" id="27845"/>
    <lineage>
        <taxon>Eukaryota</taxon>
        <taxon>Metazoa</taxon>
        <taxon>Spiralia</taxon>
        <taxon>Lophotrochozoa</taxon>
        <taxon>Platyhelminthes</taxon>
        <taxon>Trematoda</taxon>
        <taxon>Digenea</taxon>
        <taxon>Plagiorchiida</taxon>
        <taxon>Echinostomata</taxon>
        <taxon>Echinostomatoidea</taxon>
        <taxon>Fasciolidae</taxon>
        <taxon>Fasciolopsis</taxon>
    </lineage>
</organism>
<dbReference type="InterPro" id="IPR011701">
    <property type="entry name" value="MFS"/>
</dbReference>
<evidence type="ECO:0000313" key="4">
    <source>
        <dbReference type="Proteomes" id="UP000728185"/>
    </source>
</evidence>
<keyword evidence="2" id="KW-1133">Transmembrane helix</keyword>
<feature type="transmembrane region" description="Helical" evidence="2">
    <location>
        <begin position="42"/>
        <end position="62"/>
    </location>
</feature>
<dbReference type="Gene3D" id="1.20.1250.20">
    <property type="entry name" value="MFS general substrate transporter like domains"/>
    <property type="match status" value="1"/>
</dbReference>